<evidence type="ECO:0000259" key="14">
    <source>
        <dbReference type="PROSITE" id="PS50021"/>
    </source>
</evidence>
<dbReference type="InterPro" id="IPR036872">
    <property type="entry name" value="CH_dom_sf"/>
</dbReference>
<dbReference type="PANTHER" id="PTHR22706:SF1">
    <property type="entry name" value="ASSEMBLY FACTOR FOR SPINDLE MICROTUBULES"/>
    <property type="match status" value="1"/>
</dbReference>
<dbReference type="InterPro" id="IPR013783">
    <property type="entry name" value="Ig-like_fold"/>
</dbReference>
<dbReference type="GO" id="GO:0000278">
    <property type="term" value="P:mitotic cell cycle"/>
    <property type="evidence" value="ECO:0007669"/>
    <property type="project" value="TreeGrafter"/>
</dbReference>
<evidence type="ECO:0000256" key="13">
    <source>
        <dbReference type="SAM" id="MobiDB-lite"/>
    </source>
</evidence>
<dbReference type="SUPFAM" id="SSF48371">
    <property type="entry name" value="ARM repeat"/>
    <property type="match status" value="1"/>
</dbReference>
<dbReference type="PANTHER" id="PTHR22706">
    <property type="entry name" value="ASSEMBLY FACTOR FOR SPINDLE MICROTUBULES"/>
    <property type="match status" value="1"/>
</dbReference>
<feature type="compositionally biased region" description="Polar residues" evidence="13">
    <location>
        <begin position="480"/>
        <end position="492"/>
    </location>
</feature>
<dbReference type="Pfam" id="PF00307">
    <property type="entry name" value="CH"/>
    <property type="match status" value="2"/>
</dbReference>
<evidence type="ECO:0000256" key="4">
    <source>
        <dbReference type="ARBA" id="ARBA00022553"/>
    </source>
</evidence>
<keyword evidence="5" id="KW-0132">Cell division</keyword>
<feature type="compositionally biased region" description="Low complexity" evidence="13">
    <location>
        <begin position="736"/>
        <end position="745"/>
    </location>
</feature>
<evidence type="ECO:0000256" key="8">
    <source>
        <dbReference type="ARBA" id="ARBA00022860"/>
    </source>
</evidence>
<dbReference type="SMART" id="SM00033">
    <property type="entry name" value="CH"/>
    <property type="match status" value="2"/>
</dbReference>
<protein>
    <submittedName>
        <fullName evidence="16">Abnormal spindle-like microcephaly-associated protein homolog</fullName>
    </submittedName>
</protein>
<dbReference type="SUPFAM" id="SSF52540">
    <property type="entry name" value="P-loop containing nucleoside triphosphate hydrolases"/>
    <property type="match status" value="10"/>
</dbReference>
<feature type="region of interest" description="Disordered" evidence="13">
    <location>
        <begin position="722"/>
        <end position="764"/>
    </location>
</feature>
<feature type="region of interest" description="Disordered" evidence="13">
    <location>
        <begin position="934"/>
        <end position="963"/>
    </location>
</feature>
<dbReference type="CDD" id="cd21224">
    <property type="entry name" value="CH_ASPM_rpt2"/>
    <property type="match status" value="1"/>
</dbReference>
<dbReference type="KEGG" id="cvn:111125042"/>
<dbReference type="GO" id="GO:0000922">
    <property type="term" value="C:spindle pole"/>
    <property type="evidence" value="ECO:0007669"/>
    <property type="project" value="TreeGrafter"/>
</dbReference>
<dbReference type="Gene3D" id="2.60.40.10">
    <property type="entry name" value="Immunoglobulins"/>
    <property type="match status" value="1"/>
</dbReference>
<keyword evidence="4" id="KW-0597">Phosphoprotein</keyword>
<evidence type="ECO:0000256" key="5">
    <source>
        <dbReference type="ARBA" id="ARBA00022618"/>
    </source>
</evidence>
<evidence type="ECO:0000256" key="1">
    <source>
        <dbReference type="ARBA" id="ARBA00004123"/>
    </source>
</evidence>
<feature type="compositionally biased region" description="Basic and acidic residues" evidence="13">
    <location>
        <begin position="805"/>
        <end position="825"/>
    </location>
</feature>
<dbReference type="SUPFAM" id="SSF47576">
    <property type="entry name" value="Calponin-homology domain, CH-domain"/>
    <property type="match status" value="1"/>
</dbReference>
<accession>A0A8B8D983</accession>
<dbReference type="GO" id="GO:0005634">
    <property type="term" value="C:nucleus"/>
    <property type="evidence" value="ECO:0007669"/>
    <property type="project" value="UniProtKB-SubCell"/>
</dbReference>
<comment type="subcellular location">
    <subcellularLocation>
        <location evidence="2">Cytoplasm</location>
    </subcellularLocation>
    <subcellularLocation>
        <location evidence="1">Nucleus</location>
    </subcellularLocation>
</comment>
<keyword evidence="10" id="KW-0539">Nucleus</keyword>
<evidence type="ECO:0000256" key="2">
    <source>
        <dbReference type="ARBA" id="ARBA00004496"/>
    </source>
</evidence>
<sequence length="3100" mass="360135">MTAESSGVNLFKMDSSIDFDPVNTQTLMTSTPKTVKGSDRRSSRRSWFEKPSGIKYSIAVENPEKQRKNEAKDENEMETLLLSHFTNPPKIGFGTCKVGVTKQQTLLIKNPHEYVQNVKIERFPYKKNFFVETTEFSVDAESKHYLDISWIPETEGRFREMIQFSVDDAYRLQAFVFGTCQNPQRKRKVGNGTSILSRKVKKPLSLIYTQSLANIAKSYSPEKSVTNLANRSNHEKENQSKYRKEVPVMTDVMDKEIHRSISNMAPIHGHVKEDVPEKLAQQNNLAEDEESNEDKENLSTIRNDSANKLQTSLVHEENIEQHEPNEHLQIKVVSPFTPQQESTLSKECELARNFSAENCPTSKDLQTKNYVSPNSYLRDLNETIENMSVNFAQSYSNSPESVLNESVPHDIMLSQLEYVKSNLEMNVSNKNQCSTHLHASASDLARMQRAEALISNKSCNPFSVVPEGTSPRRTTFTVKRQHQSCKTVNRSTPRALGGKSSINRPKGSGVQKSNSRRSLKQETGRNLMVGRKNCNSAQSSLNDRDKIVSALTPELSTRERHVREIPNSVSLTPEILSESKDPSTLSSEGVPANVSEMLILPTPERNLLEMNTKESSVKTPLSCHYNNFVLPTPEQYMTRNDTRMKVKTSKETLYHRSVSSVKDSPKYFPDSPLLSDTTNVAAALTVSKETSLASTLHKVVSITVTKEKPIVITQSGKRKSFGCLFSPPKERNPGLSESMNSSGSSFTCTPLPSSPNPDLSRRSTHIVENPKVIDCTQVKRKRLFSSLDIGENEENIPGILSQDSDLDRYDKSQEKRNNDHTKEKFTNDIMPGGSFTFCGEIKSTDDQNTISDSSVDKSLRNLLNDVPLKHEVKSAGDGKNPVSEIDDSSVWSIGNDTPKTRTEGKENLCGRITQLKNLSMANAKLEKNKHSAMVKGNANTKPGTLDRSRKGQVSQNHKAERGRIQQSKGLVNKHTSKTQTGGIAKSKLILLKKSKTALPKHPMPFASKNIYYDEKWMEKQERGFSQWINFILTPSEDLGSTMKSKVDAAKLCLNKIGPLKLAPTKEALSFKEYSACRKLNGLRRAACKMFQSTAVITVVQKVEAEVESHRLMIRKDRKVHADLGLKQDILDLLLSFNPLWLRIGLETVFGEIIGIHDNNDVVGLSHFIVTRVLSNPDIAARYAHPSVPHLYREGYSEAIAQHLLKKFLLLVYFLDFAKCQHLIKHDPCLFCKDSEYKSCKALMAEFSRLFLAGEGDINRHLGYLGYITKHSQTALDEFDYAVQTLSTDLRDGLRLIRILDLLEEKTPSKRNLRVPAISRLQKIHNMDVVFAVLRDLGINMETDAKKVTSRDIVDGHREKTLHLLWMIILRYQIGQLLSVEQLKDEISILESSLGMRNQLQALENFGKGFAQNSRLSLGDDIYTNDELVSLLLKWCRVVCLFYKVKVENFTVSFSDGRALCYLVHHYHPSMLPESLINSRTTLTYQDEMETLDCSFSDSPAPVSVSANPDVYTDLLKNERENFKVLYQKVSELGGVPLMIKAADMCNTIPDEKVVLTYTSYLCARLLDLRQETRAARTIQLAWRKYFLSKSKEKLKVKEKAAVKIQTFFRECLQRKHAEERESSAIIIQKYARGFLARKQALDLKEEKRLRAAKIVKDFMVSLMVRKRFVRMRASAVKIQSFFRMFLVRKQLAKEKNAVMKIQKWFISCKKCIDLRQKYLSVRQNVITMQRAVREFLQRRKLKKDKSATVLQKYWRGFSARKLFVKLHTSAIIIQRSLRAFRHRREFVKKREAVRILQQRFKSYQVARQCRFTFLQIRSSCIVIQRAWRRCIQNRNQAAIVVQSHWKGYIAKKKYNLLRKKLVTIQSAFRAFCARKNFCRQKRAVLQVQRRYKEILEGRKLRNRFMKQKSAAITIQAAVRAHSHRTQFLEKRNAVIILQTALRKQIARKNYARKRMSALIIQRKLRATWKMRQDLNQYQCIKHAVVKIQSVFRGQRERKAINAVKQREIAAKVIQKTWRCYTSRKRYLKQKVSALTIQKAYRSWKQKLETRLRNEAAIILQRRFRALLFKRESRNSFLKLRSACCIIQRAWRRRLMIRNSAAITIQSNWRSLVAKKKYEVIRSNVIVLQAAIRGWKSKKNYLLKKKSAVTIQHWYQTHRRGKIQRNHFLLTKGAALTIQAFWRGYFARKHFRNVKYSAMKIQALFRSVKIRREYVRKRMAAKTIQKRFRECLRAKQQHKQFLMLRTATIAIQANYRAYLKRKQYKRVQNAVISLQSAVRTYLERRRYQDIRKKVCTIQRQWRGCLVTRKARVQFLILKGAAITVQAYYRKHLMQTKYKQMQASAICLQSLVRCQQVRKQFLKIKHSVCVVQRHFRFYMEMKQIRENFLIQKGAALTIQASFRGYLAQKEYKQQKDSSVKLQSVIRGFLCQRRYTKLRNAVLNIQRLYRQKMLIARKKEMALVFEGAVITLQAHFRRRLQEKAFQKKKHAVVMLQSCCRMMAERKLFLAKKKSTIKIQKWFRNELKKKQARQEYQRQRHSVLILQRAFRVYKAMKCAKKRERAIICLQAFARGFIQMKRFQKLKKCTLLCQKLYRAKLQGRLIHRQYCSLRRTAVKVQACYRGKQVRQWMTVQQECAIRIQSWFKGRKQQKVYTKLKQTIISCQRAYRNNRLAQSDRKRYLDLCSSAITIQAVYRSHKTCCVYQRMKQAIVTIQSGCRGFLERRRLNRYHKAATVIQRHYRAHWHRMTVKRQNEERLVYLSKFAQNAKVHMAATVIQMQYRKHVFMQRAAEQLQKIQLLQCWLRGKIYRRRFLKLKSSVLTIQKAALHWLKIKQDKKRTHAAVVLQAVWRGRQVRMKNKSKKIESVRKRVEEAQRTATEDKKLGNRTESALDYLLKYKQLSQILVALVHLDVATRLSPACCERMVEVNAVSVIYTLISSCNRSQPHMEIIRLAISILLNLAKYEKTLPYVFVEGTLDILLDLMQIYREKGIIFNRTCTLVGILGMDNQRRMAMLSQARVTDRIQSLYKLSARKYKLHEDQQMRQAKLNASKMFNSTLTVHCNSHKQRKIRPAWVLHRDSLHNIDNPMQAIQFVMDNLHISPK</sequence>
<keyword evidence="11" id="KW-0131">Cell cycle</keyword>
<dbReference type="InterPro" id="IPR027417">
    <property type="entry name" value="P-loop_NTPase"/>
</dbReference>
<dbReference type="InterPro" id="IPR001715">
    <property type="entry name" value="CH_dom"/>
</dbReference>
<evidence type="ECO:0000313" key="15">
    <source>
        <dbReference type="Proteomes" id="UP000694844"/>
    </source>
</evidence>
<reference evidence="16" key="1">
    <citation type="submission" date="2025-08" db="UniProtKB">
        <authorList>
            <consortium name="RefSeq"/>
        </authorList>
    </citation>
    <scope>IDENTIFICATION</scope>
    <source>
        <tissue evidence="16">Whole sample</tissue>
    </source>
</reference>
<feature type="coiled-coil region" evidence="12">
    <location>
        <begin position="2854"/>
        <end position="2881"/>
    </location>
</feature>
<feature type="region of interest" description="Disordered" evidence="13">
    <location>
        <begin position="795"/>
        <end position="825"/>
    </location>
</feature>
<dbReference type="Pfam" id="PF15780">
    <property type="entry name" value="ASH"/>
    <property type="match status" value="1"/>
</dbReference>
<keyword evidence="15" id="KW-1185">Reference proteome</keyword>
<dbReference type="RefSeq" id="XP_022324185.1">
    <property type="nucleotide sequence ID" value="XM_022468477.1"/>
</dbReference>
<dbReference type="OrthoDB" id="2148418at2759"/>
<evidence type="ECO:0000256" key="7">
    <source>
        <dbReference type="ARBA" id="ARBA00022776"/>
    </source>
</evidence>
<feature type="region of interest" description="Disordered" evidence="13">
    <location>
        <begin position="29"/>
        <end position="48"/>
    </location>
</feature>
<dbReference type="GO" id="GO:0005737">
    <property type="term" value="C:cytoplasm"/>
    <property type="evidence" value="ECO:0007669"/>
    <property type="project" value="UniProtKB-SubCell"/>
</dbReference>
<dbReference type="InterPro" id="IPR031549">
    <property type="entry name" value="ASH"/>
</dbReference>
<evidence type="ECO:0000256" key="11">
    <source>
        <dbReference type="ARBA" id="ARBA00023306"/>
    </source>
</evidence>
<evidence type="ECO:0000256" key="6">
    <source>
        <dbReference type="ARBA" id="ARBA00022737"/>
    </source>
</evidence>
<dbReference type="GO" id="GO:0051295">
    <property type="term" value="P:establishment of meiotic spindle localization"/>
    <property type="evidence" value="ECO:0007669"/>
    <property type="project" value="TreeGrafter"/>
</dbReference>
<evidence type="ECO:0000256" key="9">
    <source>
        <dbReference type="ARBA" id="ARBA00023054"/>
    </source>
</evidence>
<dbReference type="GO" id="GO:0005516">
    <property type="term" value="F:calmodulin binding"/>
    <property type="evidence" value="ECO:0007669"/>
    <property type="project" value="UniProtKB-KW"/>
</dbReference>
<feature type="domain" description="Calponin-homology (CH)" evidence="14">
    <location>
        <begin position="1425"/>
        <end position="1566"/>
    </location>
</feature>
<feature type="domain" description="Calponin-homology (CH)" evidence="14">
    <location>
        <begin position="1257"/>
        <end position="1372"/>
    </location>
</feature>
<keyword evidence="3" id="KW-0963">Cytoplasm</keyword>
<feature type="region of interest" description="Disordered" evidence="13">
    <location>
        <begin position="872"/>
        <end position="904"/>
    </location>
</feature>
<dbReference type="InterPro" id="IPR051185">
    <property type="entry name" value="ASPM"/>
</dbReference>
<dbReference type="Pfam" id="PF00612">
    <property type="entry name" value="IQ"/>
    <property type="match status" value="23"/>
</dbReference>
<organism evidence="15 16">
    <name type="scientific">Crassostrea virginica</name>
    <name type="common">Eastern oyster</name>
    <dbReference type="NCBI Taxonomy" id="6565"/>
    <lineage>
        <taxon>Eukaryota</taxon>
        <taxon>Metazoa</taxon>
        <taxon>Spiralia</taxon>
        <taxon>Lophotrochozoa</taxon>
        <taxon>Mollusca</taxon>
        <taxon>Bivalvia</taxon>
        <taxon>Autobranchia</taxon>
        <taxon>Pteriomorphia</taxon>
        <taxon>Ostreida</taxon>
        <taxon>Ostreoidea</taxon>
        <taxon>Ostreidae</taxon>
        <taxon>Crassostrea</taxon>
    </lineage>
</organism>
<dbReference type="CDD" id="cd21223">
    <property type="entry name" value="CH_ASPM_rpt1"/>
    <property type="match status" value="1"/>
</dbReference>
<dbReference type="SMART" id="SM00015">
    <property type="entry name" value="IQ"/>
    <property type="match status" value="42"/>
</dbReference>
<dbReference type="Gene3D" id="1.10.418.10">
    <property type="entry name" value="Calponin-like domain"/>
    <property type="match status" value="2"/>
</dbReference>
<gene>
    <name evidence="16" type="primary">LOC111125042</name>
</gene>
<keyword evidence="9 12" id="KW-0175">Coiled coil</keyword>
<evidence type="ECO:0000256" key="10">
    <source>
        <dbReference type="ARBA" id="ARBA00023242"/>
    </source>
</evidence>
<dbReference type="InterPro" id="IPR016024">
    <property type="entry name" value="ARM-type_fold"/>
</dbReference>
<dbReference type="PROSITE" id="PS50021">
    <property type="entry name" value="CH"/>
    <property type="match status" value="2"/>
</dbReference>
<name>A0A8B8D983_CRAVI</name>
<dbReference type="Gene3D" id="1.20.5.190">
    <property type="match status" value="18"/>
</dbReference>
<proteinExistence type="predicted"/>
<dbReference type="GO" id="GO:0007051">
    <property type="term" value="P:spindle organization"/>
    <property type="evidence" value="ECO:0007669"/>
    <property type="project" value="TreeGrafter"/>
</dbReference>
<keyword evidence="7" id="KW-0498">Mitosis</keyword>
<keyword evidence="6" id="KW-0677">Repeat</keyword>
<dbReference type="PROSITE" id="PS50096">
    <property type="entry name" value="IQ"/>
    <property type="match status" value="29"/>
</dbReference>
<dbReference type="Proteomes" id="UP000694844">
    <property type="component" value="Chromosome 3"/>
</dbReference>
<dbReference type="GO" id="GO:0051301">
    <property type="term" value="P:cell division"/>
    <property type="evidence" value="ECO:0007669"/>
    <property type="project" value="UniProtKB-KW"/>
</dbReference>
<feature type="region of interest" description="Disordered" evidence="13">
    <location>
        <begin position="282"/>
        <end position="303"/>
    </location>
</feature>
<evidence type="ECO:0000313" key="16">
    <source>
        <dbReference type="RefSeq" id="XP_022324185.1"/>
    </source>
</evidence>
<dbReference type="GeneID" id="111125042"/>
<evidence type="ECO:0000256" key="3">
    <source>
        <dbReference type="ARBA" id="ARBA00022490"/>
    </source>
</evidence>
<feature type="region of interest" description="Disordered" evidence="13">
    <location>
        <begin position="480"/>
        <end position="541"/>
    </location>
</feature>
<evidence type="ECO:0000256" key="12">
    <source>
        <dbReference type="SAM" id="Coils"/>
    </source>
</evidence>
<keyword evidence="8" id="KW-0112">Calmodulin-binding</keyword>
<dbReference type="FunFam" id="1.10.418.10:FF:000051">
    <property type="entry name" value="Abnormal spindle-like microcephaly-associated protein homolog"/>
    <property type="match status" value="1"/>
</dbReference>
<dbReference type="InterPro" id="IPR000048">
    <property type="entry name" value="IQ_motif_EF-hand-BS"/>
</dbReference>